<evidence type="ECO:0000313" key="5">
    <source>
        <dbReference type="EMBL" id="NKI45112.1"/>
    </source>
</evidence>
<sequence>MSSSAQDRRRRILEAVRGLGSVRVVDLASRLEIPAVTVRRDVAALADEGRLVRTHGAVALPEGAAATAGGGAERLIGMLVPTLGSYFDEVVAGASAAAAAAGARVVLGIAPYDSGDDRAQVERLLESAVDGLLLTPNWKPGTGLDESDWLGELPVPAVLVERRAAPASPAAELDAVCSDHRHGVLLALRRFAGLGHRSVLLAARDDTRTAYEVRAGYAQAVEQLGLRGAPVIDTPSAADPRSAVDRQQVAARIAEAAASGARALLVHNDQDAIQLPPLLRSFGLSVPEDMALISYDDVFASLSAPPLTAVAPPKRAVGATALDALLRRLDAPGELPVQHVELLPSLKLRASCGEPVRGARQA</sequence>
<dbReference type="Proteomes" id="UP000772196">
    <property type="component" value="Unassembled WGS sequence"/>
</dbReference>
<dbReference type="Pfam" id="PF13377">
    <property type="entry name" value="Peripla_BP_3"/>
    <property type="match status" value="1"/>
</dbReference>
<reference evidence="5 6" key="1">
    <citation type="submission" date="2020-04" db="EMBL/GenBank/DDBJ databases">
        <title>Phylogenetic Diversity and Antibacterial Activity against Ralstonia solanacearum of Endophytic Actinomycete Isolated from Moss.</title>
        <authorList>
            <person name="Zhuang X."/>
        </authorList>
    </citation>
    <scope>NUCLEOTIDE SEQUENCE [LARGE SCALE GENOMIC DNA]</scope>
    <source>
        <strain evidence="5 6">LD120</strain>
    </source>
</reference>
<dbReference type="InterPro" id="IPR036390">
    <property type="entry name" value="WH_DNA-bd_sf"/>
</dbReference>
<dbReference type="EMBL" id="JAAWWP010000027">
    <property type="protein sequence ID" value="NKI45112.1"/>
    <property type="molecule type" value="Genomic_DNA"/>
</dbReference>
<proteinExistence type="predicted"/>
<keyword evidence="1" id="KW-0805">Transcription regulation</keyword>
<keyword evidence="3" id="KW-0804">Transcription</keyword>
<dbReference type="PRINTS" id="PR00037">
    <property type="entry name" value="HTHLACR"/>
</dbReference>
<dbReference type="PANTHER" id="PTHR30146:SF155">
    <property type="entry name" value="ALANINE RACEMASE"/>
    <property type="match status" value="1"/>
</dbReference>
<dbReference type="PROSITE" id="PS51000">
    <property type="entry name" value="HTH_DEOR_2"/>
    <property type="match status" value="1"/>
</dbReference>
<keyword evidence="2" id="KW-0238">DNA-binding</keyword>
<dbReference type="PANTHER" id="PTHR30146">
    <property type="entry name" value="LACI-RELATED TRANSCRIPTIONAL REPRESSOR"/>
    <property type="match status" value="1"/>
</dbReference>
<dbReference type="RefSeq" id="WP_168543336.1">
    <property type="nucleotide sequence ID" value="NZ_JAAWWP010000027.1"/>
</dbReference>
<evidence type="ECO:0000259" key="4">
    <source>
        <dbReference type="PROSITE" id="PS51000"/>
    </source>
</evidence>
<organism evidence="5 6">
    <name type="scientific">Streptomyces physcomitrii</name>
    <dbReference type="NCBI Taxonomy" id="2724184"/>
    <lineage>
        <taxon>Bacteria</taxon>
        <taxon>Bacillati</taxon>
        <taxon>Actinomycetota</taxon>
        <taxon>Actinomycetes</taxon>
        <taxon>Kitasatosporales</taxon>
        <taxon>Streptomycetaceae</taxon>
        <taxon>Streptomyces</taxon>
    </lineage>
</organism>
<evidence type="ECO:0000256" key="1">
    <source>
        <dbReference type="ARBA" id="ARBA00023015"/>
    </source>
</evidence>
<evidence type="ECO:0000256" key="2">
    <source>
        <dbReference type="ARBA" id="ARBA00023125"/>
    </source>
</evidence>
<accession>A0ABX1HAP0</accession>
<dbReference type="SUPFAM" id="SSF53822">
    <property type="entry name" value="Periplasmic binding protein-like I"/>
    <property type="match status" value="1"/>
</dbReference>
<dbReference type="InterPro" id="IPR046335">
    <property type="entry name" value="LacI/GalR-like_sensor"/>
</dbReference>
<dbReference type="SUPFAM" id="SSF46785">
    <property type="entry name" value="Winged helix' DNA-binding domain"/>
    <property type="match status" value="1"/>
</dbReference>
<name>A0ABX1HAP0_9ACTN</name>
<protein>
    <submittedName>
        <fullName evidence="5">DeoR/GlpR family transcriptional regulator</fullName>
    </submittedName>
</protein>
<evidence type="ECO:0000313" key="6">
    <source>
        <dbReference type="Proteomes" id="UP000772196"/>
    </source>
</evidence>
<dbReference type="Pfam" id="PF08220">
    <property type="entry name" value="HTH_DeoR"/>
    <property type="match status" value="1"/>
</dbReference>
<dbReference type="InterPro" id="IPR001034">
    <property type="entry name" value="DeoR_HTH"/>
</dbReference>
<gene>
    <name evidence="5" type="ORF">HFV08_28505</name>
</gene>
<keyword evidence="6" id="KW-1185">Reference proteome</keyword>
<feature type="domain" description="HTH deoR-type" evidence="4">
    <location>
        <begin position="5"/>
        <end position="60"/>
    </location>
</feature>
<comment type="caution">
    <text evidence="5">The sequence shown here is derived from an EMBL/GenBank/DDBJ whole genome shotgun (WGS) entry which is preliminary data.</text>
</comment>
<dbReference type="InterPro" id="IPR028082">
    <property type="entry name" value="Peripla_BP_I"/>
</dbReference>
<dbReference type="Gene3D" id="3.40.50.2300">
    <property type="match status" value="2"/>
</dbReference>
<evidence type="ECO:0000256" key="3">
    <source>
        <dbReference type="ARBA" id="ARBA00023163"/>
    </source>
</evidence>
<dbReference type="SMART" id="SM00420">
    <property type="entry name" value="HTH_DEOR"/>
    <property type="match status" value="1"/>
</dbReference>